<dbReference type="InterPro" id="IPR000436">
    <property type="entry name" value="Sushi_SCR_CCP_dom"/>
</dbReference>
<feature type="compositionally biased region" description="Polar residues" evidence="5">
    <location>
        <begin position="269"/>
        <end position="297"/>
    </location>
</feature>
<gene>
    <name evidence="7" type="ORF">MAR_014438</name>
</gene>
<keyword evidence="2" id="KW-0677">Repeat</keyword>
<feature type="region of interest" description="Disordered" evidence="5">
    <location>
        <begin position="269"/>
        <end position="300"/>
    </location>
</feature>
<name>A0ABY7G5V2_MYAAR</name>
<protein>
    <submittedName>
        <fullName evidence="7">SVEP1-like protein</fullName>
    </submittedName>
</protein>
<keyword evidence="8" id="KW-1185">Reference proteome</keyword>
<feature type="disulfide bond" evidence="4">
    <location>
        <begin position="181"/>
        <end position="208"/>
    </location>
</feature>
<dbReference type="PANTHER" id="PTHR45656:SF4">
    <property type="entry name" value="PROTEIN CBR-CLEC-78"/>
    <property type="match status" value="1"/>
</dbReference>
<feature type="disulfide bond" evidence="4">
    <location>
        <begin position="122"/>
        <end position="149"/>
    </location>
</feature>
<sequence>MRQMVERLSNLVFTIEDDLPVYPIKLTLLLLQYGMVARNNLDYTLSFYHGSLRNKTEEFCQNHLVKQALDKDAGKNCPEIPALQNGTYDTRGAHKHGDVALENGSYDTRGPHKPGDVVIATCDPGFTLIGHSTLTCAKHGQWDNTPPTCKEKDCPEIPSLENGTYDIRGPHTHGDVVVATCHPGYKLLGHSKLICGKYGRWDNIPPTCKALSCPSPPQLMNGQWEFDQIEIPLLGIKTEQAPVEMELKEMVTKHPVSQQDTAVQTEGTWTENNNQDGQGTSEPNTNDLTDSSASQASPFRRLLIRHLKEN</sequence>
<evidence type="ECO:0000313" key="7">
    <source>
        <dbReference type="EMBL" id="WAR28734.1"/>
    </source>
</evidence>
<evidence type="ECO:0000256" key="1">
    <source>
        <dbReference type="ARBA" id="ARBA00022729"/>
    </source>
</evidence>
<keyword evidence="3 4" id="KW-1015">Disulfide bond</keyword>
<feature type="domain" description="Sushi" evidence="6">
    <location>
        <begin position="75"/>
        <end position="151"/>
    </location>
</feature>
<dbReference type="PROSITE" id="PS50923">
    <property type="entry name" value="SUSHI"/>
    <property type="match status" value="2"/>
</dbReference>
<dbReference type="InterPro" id="IPR035976">
    <property type="entry name" value="Sushi/SCR/CCP_sf"/>
</dbReference>
<dbReference type="CDD" id="cd00033">
    <property type="entry name" value="CCP"/>
    <property type="match status" value="2"/>
</dbReference>
<feature type="domain" description="Sushi" evidence="6">
    <location>
        <begin position="152"/>
        <end position="210"/>
    </location>
</feature>
<dbReference type="SUPFAM" id="SSF57535">
    <property type="entry name" value="Complement control module/SCR domain"/>
    <property type="match status" value="2"/>
</dbReference>
<comment type="caution">
    <text evidence="4">Lacks conserved residue(s) required for the propagation of feature annotation.</text>
</comment>
<evidence type="ECO:0000256" key="5">
    <source>
        <dbReference type="SAM" id="MobiDB-lite"/>
    </source>
</evidence>
<dbReference type="EMBL" id="CP111026">
    <property type="protein sequence ID" value="WAR28734.1"/>
    <property type="molecule type" value="Genomic_DNA"/>
</dbReference>
<evidence type="ECO:0000313" key="8">
    <source>
        <dbReference type="Proteomes" id="UP001164746"/>
    </source>
</evidence>
<evidence type="ECO:0000256" key="2">
    <source>
        <dbReference type="ARBA" id="ARBA00022737"/>
    </source>
</evidence>
<dbReference type="Gene3D" id="2.10.70.10">
    <property type="entry name" value="Complement Module, domain 1"/>
    <property type="match status" value="2"/>
</dbReference>
<proteinExistence type="predicted"/>
<organism evidence="7 8">
    <name type="scientific">Mya arenaria</name>
    <name type="common">Soft-shell clam</name>
    <dbReference type="NCBI Taxonomy" id="6604"/>
    <lineage>
        <taxon>Eukaryota</taxon>
        <taxon>Metazoa</taxon>
        <taxon>Spiralia</taxon>
        <taxon>Lophotrochozoa</taxon>
        <taxon>Mollusca</taxon>
        <taxon>Bivalvia</taxon>
        <taxon>Autobranchia</taxon>
        <taxon>Heteroconchia</taxon>
        <taxon>Euheterodonta</taxon>
        <taxon>Imparidentia</taxon>
        <taxon>Neoheterodontei</taxon>
        <taxon>Myida</taxon>
        <taxon>Myoidea</taxon>
        <taxon>Myidae</taxon>
        <taxon>Mya</taxon>
    </lineage>
</organism>
<dbReference type="PANTHER" id="PTHR45656">
    <property type="entry name" value="PROTEIN CBR-CLEC-78"/>
    <property type="match status" value="1"/>
</dbReference>
<dbReference type="Pfam" id="PF00084">
    <property type="entry name" value="Sushi"/>
    <property type="match status" value="2"/>
</dbReference>
<keyword evidence="1" id="KW-0732">Signal</keyword>
<dbReference type="InterPro" id="IPR051277">
    <property type="entry name" value="SEZ6_CSMD_C4BPB_Regulators"/>
</dbReference>
<reference evidence="7" key="1">
    <citation type="submission" date="2022-11" db="EMBL/GenBank/DDBJ databases">
        <title>Centuries of genome instability and evolution in soft-shell clam transmissible cancer (bioRxiv).</title>
        <authorList>
            <person name="Hart S.F.M."/>
            <person name="Yonemitsu M.A."/>
            <person name="Giersch R.M."/>
            <person name="Beal B.F."/>
            <person name="Arriagada G."/>
            <person name="Davis B.W."/>
            <person name="Ostrander E.A."/>
            <person name="Goff S.P."/>
            <person name="Metzger M.J."/>
        </authorList>
    </citation>
    <scope>NUCLEOTIDE SEQUENCE</scope>
    <source>
        <strain evidence="7">MELC-2E11</strain>
        <tissue evidence="7">Siphon/mantle</tissue>
    </source>
</reference>
<keyword evidence="4" id="KW-0768">Sushi</keyword>
<evidence type="ECO:0000256" key="3">
    <source>
        <dbReference type="ARBA" id="ARBA00023157"/>
    </source>
</evidence>
<accession>A0ABY7G5V2</accession>
<dbReference type="Proteomes" id="UP001164746">
    <property type="component" value="Chromosome 15"/>
</dbReference>
<evidence type="ECO:0000259" key="6">
    <source>
        <dbReference type="PROSITE" id="PS50923"/>
    </source>
</evidence>
<evidence type="ECO:0000256" key="4">
    <source>
        <dbReference type="PROSITE-ProRule" id="PRU00302"/>
    </source>
</evidence>
<dbReference type="SMART" id="SM00032">
    <property type="entry name" value="CCP"/>
    <property type="match status" value="2"/>
</dbReference>